<comment type="caution">
    <text evidence="2">The sequence shown here is derived from an EMBL/GenBank/DDBJ whole genome shotgun (WGS) entry which is preliminary data.</text>
</comment>
<accession>A0A8J8K3V9</accession>
<evidence type="ECO:0000313" key="2">
    <source>
        <dbReference type="EMBL" id="NRS91065.1"/>
    </source>
</evidence>
<dbReference type="RefSeq" id="WP_173777700.1">
    <property type="nucleotide sequence ID" value="NZ_JABSNO010000001.1"/>
</dbReference>
<name>A0A8J8K3V9_9FLAO</name>
<dbReference type="EMBL" id="JABSNO010000001">
    <property type="protein sequence ID" value="NRS91065.1"/>
    <property type="molecule type" value="Genomic_DNA"/>
</dbReference>
<gene>
    <name evidence="2" type="ORF">HNQ03_000130</name>
</gene>
<organism evidence="2 3">
    <name type="scientific">Frigoriflavimonas asaccharolytica</name>
    <dbReference type="NCBI Taxonomy" id="2735899"/>
    <lineage>
        <taxon>Bacteria</taxon>
        <taxon>Pseudomonadati</taxon>
        <taxon>Bacteroidota</taxon>
        <taxon>Flavobacteriia</taxon>
        <taxon>Flavobacteriales</taxon>
        <taxon>Weeksellaceae</taxon>
        <taxon>Frigoriflavimonas</taxon>
    </lineage>
</organism>
<feature type="transmembrane region" description="Helical" evidence="1">
    <location>
        <begin position="207"/>
        <end position="224"/>
    </location>
</feature>
<dbReference type="AlphaFoldDB" id="A0A8J8K3V9"/>
<keyword evidence="1" id="KW-0812">Transmembrane</keyword>
<protein>
    <submittedName>
        <fullName evidence="2">Uncharacterized protein</fullName>
    </submittedName>
</protein>
<sequence>MKKTSQNENFKYFAKLSGSAFASFVKINILASVSTVLVFIIEFFLLSKDIDAGSSGHASASPFLVTMFLSRPIGSILWYISAIVSPILFFSLGNKYIISKIANKLITDKSEKLLNPLLDRILAKFQEKQTETVRNSGDFALAQLRIIHGLKNAKNENKWLRRVLVFGLKKIKLDDVDFSDQNQNFAEIIKVKTHLGLQDISAPDRKIILIPIACQWIILLFIWFTNF</sequence>
<dbReference type="Proteomes" id="UP000610746">
    <property type="component" value="Unassembled WGS sequence"/>
</dbReference>
<evidence type="ECO:0000256" key="1">
    <source>
        <dbReference type="SAM" id="Phobius"/>
    </source>
</evidence>
<keyword evidence="3" id="KW-1185">Reference proteome</keyword>
<keyword evidence="1" id="KW-0472">Membrane</keyword>
<reference evidence="2" key="1">
    <citation type="submission" date="2020-05" db="EMBL/GenBank/DDBJ databases">
        <title>Genomic Encyclopedia of Type Strains, Phase IV (KMG-V): Genome sequencing to study the core and pangenomes of soil and plant-associated prokaryotes.</title>
        <authorList>
            <person name="Whitman W."/>
        </authorList>
    </citation>
    <scope>NUCLEOTIDE SEQUENCE</scope>
    <source>
        <strain evidence="2">16F</strain>
    </source>
</reference>
<feature type="transmembrane region" description="Helical" evidence="1">
    <location>
        <begin position="76"/>
        <end position="97"/>
    </location>
</feature>
<keyword evidence="1" id="KW-1133">Transmembrane helix</keyword>
<proteinExistence type="predicted"/>
<feature type="transmembrane region" description="Helical" evidence="1">
    <location>
        <begin position="21"/>
        <end position="46"/>
    </location>
</feature>
<evidence type="ECO:0000313" key="3">
    <source>
        <dbReference type="Proteomes" id="UP000610746"/>
    </source>
</evidence>